<dbReference type="AlphaFoldDB" id="A0A1Q9CA50"/>
<proteinExistence type="predicted"/>
<reference evidence="1 2" key="1">
    <citation type="submission" date="2016-02" db="EMBL/GenBank/DDBJ databases">
        <title>Genome analysis of coral dinoflagellate symbionts highlights evolutionary adaptations to a symbiotic lifestyle.</title>
        <authorList>
            <person name="Aranda M."/>
            <person name="Li Y."/>
            <person name="Liew Y.J."/>
            <person name="Baumgarten S."/>
            <person name="Simakov O."/>
            <person name="Wilson M."/>
            <person name="Piel J."/>
            <person name="Ashoor H."/>
            <person name="Bougouffa S."/>
            <person name="Bajic V.B."/>
            <person name="Ryu T."/>
            <person name="Ravasi T."/>
            <person name="Bayer T."/>
            <person name="Micklem G."/>
            <person name="Kim H."/>
            <person name="Bhak J."/>
            <person name="Lajeunesse T.C."/>
            <person name="Voolstra C.R."/>
        </authorList>
    </citation>
    <scope>NUCLEOTIDE SEQUENCE [LARGE SCALE GENOMIC DNA]</scope>
    <source>
        <strain evidence="1 2">CCMP2467</strain>
    </source>
</reference>
<dbReference type="InterPro" id="IPR029063">
    <property type="entry name" value="SAM-dependent_MTases_sf"/>
</dbReference>
<comment type="caution">
    <text evidence="1">The sequence shown here is derived from an EMBL/GenBank/DDBJ whole genome shotgun (WGS) entry which is preliminary data.</text>
</comment>
<name>A0A1Q9CA50_SYMMI</name>
<accession>A0A1Q9CA50</accession>
<dbReference type="OrthoDB" id="47730at2759"/>
<protein>
    <submittedName>
        <fullName evidence="1">Uncharacterized protein</fullName>
    </submittedName>
</protein>
<dbReference type="Proteomes" id="UP000186817">
    <property type="component" value="Unassembled WGS sequence"/>
</dbReference>
<evidence type="ECO:0000313" key="2">
    <source>
        <dbReference type="Proteomes" id="UP000186817"/>
    </source>
</evidence>
<feature type="non-terminal residue" evidence="1">
    <location>
        <position position="89"/>
    </location>
</feature>
<dbReference type="EMBL" id="LSRX01001456">
    <property type="protein sequence ID" value="OLP79697.1"/>
    <property type="molecule type" value="Genomic_DNA"/>
</dbReference>
<keyword evidence="2" id="KW-1185">Reference proteome</keyword>
<sequence>MPTSASFLLSLVHQRARIDLVRWDARRLPLRAFCADRLLLHPPAGKFFGAPQAHARLYAASLDECRRAGALFWPSAERLLRAAQLREVL</sequence>
<organism evidence="1 2">
    <name type="scientific">Symbiodinium microadriaticum</name>
    <name type="common">Dinoflagellate</name>
    <name type="synonym">Zooxanthella microadriatica</name>
    <dbReference type="NCBI Taxonomy" id="2951"/>
    <lineage>
        <taxon>Eukaryota</taxon>
        <taxon>Sar</taxon>
        <taxon>Alveolata</taxon>
        <taxon>Dinophyceae</taxon>
        <taxon>Suessiales</taxon>
        <taxon>Symbiodiniaceae</taxon>
        <taxon>Symbiodinium</taxon>
    </lineage>
</organism>
<dbReference type="Gene3D" id="3.40.50.150">
    <property type="entry name" value="Vaccinia Virus protein VP39"/>
    <property type="match status" value="1"/>
</dbReference>
<evidence type="ECO:0000313" key="1">
    <source>
        <dbReference type="EMBL" id="OLP79697.1"/>
    </source>
</evidence>
<gene>
    <name evidence="1" type="ORF">AK812_SmicGene39983</name>
</gene>